<evidence type="ECO:0000256" key="1">
    <source>
        <dbReference type="SAM" id="Phobius"/>
    </source>
</evidence>
<dbReference type="EMBL" id="FNXE01000039">
    <property type="protein sequence ID" value="SEH95740.1"/>
    <property type="molecule type" value="Genomic_DNA"/>
</dbReference>
<dbReference type="RefSeq" id="WP_091101207.1">
    <property type="nucleotide sequence ID" value="NZ_FNXE01000039.1"/>
</dbReference>
<organism evidence="2 3">
    <name type="scientific">Paenimyroides marinum</name>
    <dbReference type="NCBI Taxonomy" id="1159016"/>
    <lineage>
        <taxon>Bacteria</taxon>
        <taxon>Pseudomonadati</taxon>
        <taxon>Bacteroidota</taxon>
        <taxon>Flavobacteriia</taxon>
        <taxon>Flavobacteriales</taxon>
        <taxon>Flavobacteriaceae</taxon>
        <taxon>Paenimyroides</taxon>
    </lineage>
</organism>
<dbReference type="Proteomes" id="UP000199634">
    <property type="component" value="Unassembled WGS sequence"/>
</dbReference>
<gene>
    <name evidence="2" type="ORF">SAMN02927937_02376</name>
</gene>
<accession>A0A1H6M3C3</accession>
<sequence length="461" mass="52997">MNEYHFKYQNSKGGKYFLLAIFGGFLTIPPSVFLLDYISWIFWITIPLTIFLMVYGLWKFHKTSMGSDVITVDSEGFTSKDYGRVLFSDIHSIPPFGALQAPPPSMRIRLNNGKKLVWIFNPKNPKAEDDVLTFTAFREVLLEHLKQQTQSASPEISVETTQGVDVEAIADNPVQPESIKAPAVQAKVVEQLERHKKRDINYKYITIPIGAAFAVLMFVRTCGEDMIREHKDKEFEGVRNMILHEETDYRDNVQEALRVAKTYARKFGPVYLFTNDPESKMEYLPNIKNDPYTPEIAVVGLRRVEDNKKLEAYIAHPDSIDYLLFVSKPSLGFATVMQESVFSKADSTAAVVYFAVYNPYESLPRSFRNQSDTTFHPIQYTSSVQIPKVGKLTGKLLKNMDFASIRAILQQYKKTYFYMAVKEQDGIPEERFEELKKLVISNFEEHDIPTDQFQSKRFNVE</sequence>
<evidence type="ECO:0000313" key="2">
    <source>
        <dbReference type="EMBL" id="SEH95740.1"/>
    </source>
</evidence>
<keyword evidence="1" id="KW-1133">Transmembrane helix</keyword>
<keyword evidence="1" id="KW-0812">Transmembrane</keyword>
<evidence type="ECO:0000313" key="3">
    <source>
        <dbReference type="Proteomes" id="UP000199634"/>
    </source>
</evidence>
<protein>
    <submittedName>
        <fullName evidence="2">Uncharacterized protein</fullName>
    </submittedName>
</protein>
<feature type="transmembrane region" description="Helical" evidence="1">
    <location>
        <begin position="16"/>
        <end position="34"/>
    </location>
</feature>
<feature type="transmembrane region" description="Helical" evidence="1">
    <location>
        <begin position="202"/>
        <end position="219"/>
    </location>
</feature>
<keyword evidence="1" id="KW-0472">Membrane</keyword>
<feature type="transmembrane region" description="Helical" evidence="1">
    <location>
        <begin position="40"/>
        <end position="58"/>
    </location>
</feature>
<dbReference type="STRING" id="1159016.SAMN02927937_02376"/>
<dbReference type="AlphaFoldDB" id="A0A1H6M3C3"/>
<name>A0A1H6M3C3_9FLAO</name>
<reference evidence="2 3" key="1">
    <citation type="submission" date="2016-10" db="EMBL/GenBank/DDBJ databases">
        <authorList>
            <person name="de Groot N.N."/>
        </authorList>
    </citation>
    <scope>NUCLEOTIDE SEQUENCE [LARGE SCALE GENOMIC DNA]</scope>
    <source>
        <strain evidence="2 3">CGMCC 1.10825</strain>
    </source>
</reference>
<proteinExistence type="predicted"/>
<dbReference type="OrthoDB" id="6181406at2"/>
<keyword evidence="3" id="KW-1185">Reference proteome</keyword>